<dbReference type="Pfam" id="PF00072">
    <property type="entry name" value="Response_reg"/>
    <property type="match status" value="1"/>
</dbReference>
<evidence type="ECO:0000313" key="6">
    <source>
        <dbReference type="EMBL" id="MFC5517460.1"/>
    </source>
</evidence>
<dbReference type="PRINTS" id="PR00038">
    <property type="entry name" value="HTHLUXR"/>
</dbReference>
<evidence type="ECO:0000313" key="7">
    <source>
        <dbReference type="Proteomes" id="UP001596150"/>
    </source>
</evidence>
<gene>
    <name evidence="6" type="ORF">ACFPP9_16870</name>
</gene>
<evidence type="ECO:0000256" key="2">
    <source>
        <dbReference type="ARBA" id="ARBA00023125"/>
    </source>
</evidence>
<proteinExistence type="predicted"/>
<comment type="caution">
    <text evidence="6">The sequence shown here is derived from an EMBL/GenBank/DDBJ whole genome shotgun (WGS) entry which is preliminary data.</text>
</comment>
<dbReference type="SUPFAM" id="SSF46894">
    <property type="entry name" value="C-terminal effector domain of the bipartite response regulators"/>
    <property type="match status" value="1"/>
</dbReference>
<dbReference type="CDD" id="cd17535">
    <property type="entry name" value="REC_NarL-like"/>
    <property type="match status" value="1"/>
</dbReference>
<dbReference type="CDD" id="cd06170">
    <property type="entry name" value="LuxR_C_like"/>
    <property type="match status" value="1"/>
</dbReference>
<dbReference type="InterPro" id="IPR058245">
    <property type="entry name" value="NreC/VraR/RcsB-like_REC"/>
</dbReference>
<feature type="domain" description="Response regulatory" evidence="5">
    <location>
        <begin position="15"/>
        <end position="129"/>
    </location>
</feature>
<evidence type="ECO:0000256" key="1">
    <source>
        <dbReference type="ARBA" id="ARBA00022553"/>
    </source>
</evidence>
<dbReference type="PROSITE" id="PS50043">
    <property type="entry name" value="HTH_LUXR_2"/>
    <property type="match status" value="1"/>
</dbReference>
<dbReference type="EMBL" id="JBHSML010000008">
    <property type="protein sequence ID" value="MFC5517460.1"/>
    <property type="molecule type" value="Genomic_DNA"/>
</dbReference>
<keyword evidence="1 3" id="KW-0597">Phosphoprotein</keyword>
<dbReference type="InterPro" id="IPR000792">
    <property type="entry name" value="Tscrpt_reg_LuxR_C"/>
</dbReference>
<dbReference type="SMART" id="SM00448">
    <property type="entry name" value="REC"/>
    <property type="match status" value="1"/>
</dbReference>
<dbReference type="InterPro" id="IPR011006">
    <property type="entry name" value="CheY-like_superfamily"/>
</dbReference>
<name>A0ABW0PXV2_9HYPH</name>
<keyword evidence="2" id="KW-0238">DNA-binding</keyword>
<evidence type="ECO:0000259" key="5">
    <source>
        <dbReference type="PROSITE" id="PS50110"/>
    </source>
</evidence>
<protein>
    <submittedName>
        <fullName evidence="6">Response regulator</fullName>
    </submittedName>
</protein>
<dbReference type="RefSeq" id="WP_266346467.1">
    <property type="nucleotide sequence ID" value="NZ_JAPKNH010000018.1"/>
</dbReference>
<evidence type="ECO:0000256" key="3">
    <source>
        <dbReference type="PROSITE-ProRule" id="PRU00169"/>
    </source>
</evidence>
<dbReference type="InterPro" id="IPR039420">
    <property type="entry name" value="WalR-like"/>
</dbReference>
<keyword evidence="7" id="KW-1185">Reference proteome</keyword>
<feature type="modified residue" description="4-aspartylphosphate" evidence="3">
    <location>
        <position position="64"/>
    </location>
</feature>
<dbReference type="SMART" id="SM00421">
    <property type="entry name" value="HTH_LUXR"/>
    <property type="match status" value="1"/>
</dbReference>
<dbReference type="Pfam" id="PF00196">
    <property type="entry name" value="GerE"/>
    <property type="match status" value="1"/>
</dbReference>
<sequence length="223" mass="24425">MDRNAIDSLGGALPRVLLGDDHTIVAEGVAQLLRPDYRVLPLVADGLRLVEAALRDAPDLVITDISMPSLSGIEAIRRLRDAGTAVPILILSMHTEPAMIEEAFRAGAQGYVVKSMAGDDLLRAMRNVLRGGTYVSPSLWPRSVRSEPAPKLTVRQREVLDLLVSGLRSREIATKLGLSVRTVETHRQTLMSIFDVRNGIELVREATRLHIGAAAEPFVRNWP</sequence>
<dbReference type="InterPro" id="IPR016032">
    <property type="entry name" value="Sig_transdc_resp-reg_C-effctor"/>
</dbReference>
<evidence type="ECO:0000259" key="4">
    <source>
        <dbReference type="PROSITE" id="PS50043"/>
    </source>
</evidence>
<organism evidence="6 7">
    <name type="scientific">Kaistia terrae</name>
    <dbReference type="NCBI Taxonomy" id="537017"/>
    <lineage>
        <taxon>Bacteria</taxon>
        <taxon>Pseudomonadati</taxon>
        <taxon>Pseudomonadota</taxon>
        <taxon>Alphaproteobacteria</taxon>
        <taxon>Hyphomicrobiales</taxon>
        <taxon>Kaistiaceae</taxon>
        <taxon>Kaistia</taxon>
    </lineage>
</organism>
<dbReference type="InterPro" id="IPR001789">
    <property type="entry name" value="Sig_transdc_resp-reg_receiver"/>
</dbReference>
<dbReference type="PANTHER" id="PTHR43214">
    <property type="entry name" value="TWO-COMPONENT RESPONSE REGULATOR"/>
    <property type="match status" value="1"/>
</dbReference>
<feature type="domain" description="HTH luxR-type" evidence="4">
    <location>
        <begin position="145"/>
        <end position="210"/>
    </location>
</feature>
<dbReference type="PROSITE" id="PS50110">
    <property type="entry name" value="RESPONSE_REGULATORY"/>
    <property type="match status" value="1"/>
</dbReference>
<dbReference type="Proteomes" id="UP001596150">
    <property type="component" value="Unassembled WGS sequence"/>
</dbReference>
<dbReference type="PANTHER" id="PTHR43214:SF43">
    <property type="entry name" value="TWO-COMPONENT RESPONSE REGULATOR"/>
    <property type="match status" value="1"/>
</dbReference>
<accession>A0ABW0PXV2</accession>
<reference evidence="7" key="1">
    <citation type="journal article" date="2019" name="Int. J. Syst. Evol. Microbiol.">
        <title>The Global Catalogue of Microorganisms (GCM) 10K type strain sequencing project: providing services to taxonomists for standard genome sequencing and annotation.</title>
        <authorList>
            <consortium name="The Broad Institute Genomics Platform"/>
            <consortium name="The Broad Institute Genome Sequencing Center for Infectious Disease"/>
            <person name="Wu L."/>
            <person name="Ma J."/>
        </authorList>
    </citation>
    <scope>NUCLEOTIDE SEQUENCE [LARGE SCALE GENOMIC DNA]</scope>
    <source>
        <strain evidence="7">KACC 12633</strain>
    </source>
</reference>
<dbReference type="SUPFAM" id="SSF52172">
    <property type="entry name" value="CheY-like"/>
    <property type="match status" value="1"/>
</dbReference>
<dbReference type="Gene3D" id="3.40.50.2300">
    <property type="match status" value="1"/>
</dbReference>